<dbReference type="PANTHER" id="PTHR31836">
    <property type="match status" value="1"/>
</dbReference>
<protein>
    <recommendedName>
        <fullName evidence="5">RlpA-like protein double-psi beta-barrel domain-containing protein</fullName>
    </recommendedName>
</protein>
<feature type="signal peptide" evidence="2">
    <location>
        <begin position="1"/>
        <end position="20"/>
    </location>
</feature>
<name>A0A067MH29_BOTB1</name>
<evidence type="ECO:0000313" key="3">
    <source>
        <dbReference type="EMBL" id="KDQ11217.1"/>
    </source>
</evidence>
<keyword evidence="1 2" id="KW-0732">Signal</keyword>
<evidence type="ECO:0000256" key="2">
    <source>
        <dbReference type="SAM" id="SignalP"/>
    </source>
</evidence>
<dbReference type="PANTHER" id="PTHR31836:SF22">
    <property type="entry name" value="RLPA-LIKE PROTEIN DOUBLE-PSI BETA-BARREL DOMAIN-CONTAINING PROTEIN"/>
    <property type="match status" value="1"/>
</dbReference>
<dbReference type="OrthoDB" id="406505at2759"/>
<evidence type="ECO:0000256" key="1">
    <source>
        <dbReference type="ARBA" id="ARBA00022729"/>
    </source>
</evidence>
<dbReference type="InterPro" id="IPR051477">
    <property type="entry name" value="Expansin_CellWall"/>
</dbReference>
<dbReference type="Gene3D" id="2.40.40.10">
    <property type="entry name" value="RlpA-like domain"/>
    <property type="match status" value="1"/>
</dbReference>
<dbReference type="HOGENOM" id="CLU_1427767_0_0_1"/>
<dbReference type="EMBL" id="KL198060">
    <property type="protein sequence ID" value="KDQ11217.1"/>
    <property type="molecule type" value="Genomic_DNA"/>
</dbReference>
<evidence type="ECO:0000313" key="4">
    <source>
        <dbReference type="Proteomes" id="UP000027195"/>
    </source>
</evidence>
<organism evidence="3 4">
    <name type="scientific">Botryobasidium botryosum (strain FD-172 SS1)</name>
    <dbReference type="NCBI Taxonomy" id="930990"/>
    <lineage>
        <taxon>Eukaryota</taxon>
        <taxon>Fungi</taxon>
        <taxon>Dikarya</taxon>
        <taxon>Basidiomycota</taxon>
        <taxon>Agaricomycotina</taxon>
        <taxon>Agaricomycetes</taxon>
        <taxon>Cantharellales</taxon>
        <taxon>Botryobasidiaceae</taxon>
        <taxon>Botryobasidium</taxon>
    </lineage>
</organism>
<reference evidence="4" key="1">
    <citation type="journal article" date="2014" name="Proc. Natl. Acad. Sci. U.S.A.">
        <title>Extensive sampling of basidiomycete genomes demonstrates inadequacy of the white-rot/brown-rot paradigm for wood decay fungi.</title>
        <authorList>
            <person name="Riley R."/>
            <person name="Salamov A.A."/>
            <person name="Brown D.W."/>
            <person name="Nagy L.G."/>
            <person name="Floudas D."/>
            <person name="Held B.W."/>
            <person name="Levasseur A."/>
            <person name="Lombard V."/>
            <person name="Morin E."/>
            <person name="Otillar R."/>
            <person name="Lindquist E.A."/>
            <person name="Sun H."/>
            <person name="LaButti K.M."/>
            <person name="Schmutz J."/>
            <person name="Jabbour D."/>
            <person name="Luo H."/>
            <person name="Baker S.E."/>
            <person name="Pisabarro A.G."/>
            <person name="Walton J.D."/>
            <person name="Blanchette R.A."/>
            <person name="Henrissat B."/>
            <person name="Martin F."/>
            <person name="Cullen D."/>
            <person name="Hibbett D.S."/>
            <person name="Grigoriev I.V."/>
        </authorList>
    </citation>
    <scope>NUCLEOTIDE SEQUENCE [LARGE SCALE GENOMIC DNA]</scope>
    <source>
        <strain evidence="4">FD-172 SS1</strain>
    </source>
</reference>
<dbReference type="AlphaFoldDB" id="A0A067MH29"/>
<proteinExistence type="predicted"/>
<dbReference type="Proteomes" id="UP000027195">
    <property type="component" value="Unassembled WGS sequence"/>
</dbReference>
<dbReference type="SUPFAM" id="SSF50685">
    <property type="entry name" value="Barwin-like endoglucanases"/>
    <property type="match status" value="1"/>
</dbReference>
<sequence>MPSLVALLSLILAVTHAVLSSPHLSTHSRDLHHNFIRGAPSSNANAGHQVMAGSNGNGGVGKEPAPKDGWRDTTITWYDGDVLADPACYNGAESSQGTAPDYQPDDSSMIAAIVPSYGYAECYDFIEISRFDATAKNGTAPAASIIVQVIDFCASGCESGKNMTWFDLTKGAFSKLYTLNLGEANVKWRKTTKDKVPVSDRSKYPAWPNGW</sequence>
<gene>
    <name evidence="3" type="ORF">BOTBODRAFT_57544</name>
</gene>
<feature type="chain" id="PRO_5001641381" description="RlpA-like protein double-psi beta-barrel domain-containing protein" evidence="2">
    <location>
        <begin position="21"/>
        <end position="211"/>
    </location>
</feature>
<dbReference type="InParanoid" id="A0A067MH29"/>
<keyword evidence="4" id="KW-1185">Reference proteome</keyword>
<evidence type="ECO:0008006" key="5">
    <source>
        <dbReference type="Google" id="ProtNLM"/>
    </source>
</evidence>
<dbReference type="InterPro" id="IPR036908">
    <property type="entry name" value="RlpA-like_sf"/>
</dbReference>
<accession>A0A067MH29</accession>